<evidence type="ECO:0000256" key="2">
    <source>
        <dbReference type="SAM" id="SignalP"/>
    </source>
</evidence>
<feature type="chain" id="PRO_5031102841" evidence="2">
    <location>
        <begin position="23"/>
        <end position="295"/>
    </location>
</feature>
<feature type="signal peptide" evidence="2">
    <location>
        <begin position="1"/>
        <end position="22"/>
    </location>
</feature>
<dbReference type="EMBL" id="HBGK01028602">
    <property type="protein sequence ID" value="CAD9286836.1"/>
    <property type="molecule type" value="Transcribed_RNA"/>
</dbReference>
<sequence>MLVTSAFPPFLACLLLTTPTLAQPEEPECPAGSTKVIINFDKLPDGSMAEAGEAANEQWEEVGVIFTGNRRLPKRGRQPSDPPPLRLFDSSDPTFDDYDLGSPNEACGFCDDSVLCPGVATHNKKAARETNCESQRNILIIDSGRPNPDDFRLGGLIDIKFTEPVPKILSLGAMDVQQPSVGVPRTTYNVWELNAGGVSKPGKPVQIEGLGDNTWQQIPIHHTGSITNIKIDVQGTFGLTHVRFCSELPHNLGDGDFVEAVSLTEPNKKPPGQPSNNAIPWILCWDELAMEYYRC</sequence>
<gene>
    <name evidence="3" type="ORF">GOCE00092_LOCUS14889</name>
</gene>
<evidence type="ECO:0000256" key="1">
    <source>
        <dbReference type="SAM" id="MobiDB-lite"/>
    </source>
</evidence>
<accession>A0A7S1YAP7</accession>
<keyword evidence="2" id="KW-0732">Signal</keyword>
<evidence type="ECO:0000313" key="3">
    <source>
        <dbReference type="EMBL" id="CAD9286836.1"/>
    </source>
</evidence>
<feature type="region of interest" description="Disordered" evidence="1">
    <location>
        <begin position="70"/>
        <end position="91"/>
    </location>
</feature>
<organism evidence="3">
    <name type="scientific">Grammatophora oceanica</name>
    <dbReference type="NCBI Taxonomy" id="210454"/>
    <lineage>
        <taxon>Eukaryota</taxon>
        <taxon>Sar</taxon>
        <taxon>Stramenopiles</taxon>
        <taxon>Ochrophyta</taxon>
        <taxon>Bacillariophyta</taxon>
        <taxon>Fragilariophyceae</taxon>
        <taxon>Fragilariophycidae</taxon>
        <taxon>Rhabdonematales</taxon>
        <taxon>Grammatophoraceae</taxon>
        <taxon>Grammatophora</taxon>
    </lineage>
</organism>
<reference evidence="3" key="1">
    <citation type="submission" date="2021-01" db="EMBL/GenBank/DDBJ databases">
        <authorList>
            <person name="Corre E."/>
            <person name="Pelletier E."/>
            <person name="Niang G."/>
            <person name="Scheremetjew M."/>
            <person name="Finn R."/>
            <person name="Kale V."/>
            <person name="Holt S."/>
            <person name="Cochrane G."/>
            <person name="Meng A."/>
            <person name="Brown T."/>
            <person name="Cohen L."/>
        </authorList>
    </citation>
    <scope>NUCLEOTIDE SEQUENCE</scope>
    <source>
        <strain evidence="3">CCMP 410</strain>
    </source>
</reference>
<protein>
    <submittedName>
        <fullName evidence="3">Uncharacterized protein</fullName>
    </submittedName>
</protein>
<dbReference type="AlphaFoldDB" id="A0A7S1YAP7"/>
<name>A0A7S1YAP7_9STRA</name>
<proteinExistence type="predicted"/>